<dbReference type="EMBL" id="JH921456">
    <property type="protein sequence ID" value="EKD12531.1"/>
    <property type="molecule type" value="Genomic_DNA"/>
</dbReference>
<keyword evidence="3" id="KW-1185">Reference proteome</keyword>
<name>K1WI56_MARBU</name>
<feature type="compositionally biased region" description="Polar residues" evidence="1">
    <location>
        <begin position="258"/>
        <end position="269"/>
    </location>
</feature>
<dbReference type="OrthoDB" id="10325346at2759"/>
<evidence type="ECO:0000313" key="2">
    <source>
        <dbReference type="EMBL" id="EKD12531.1"/>
    </source>
</evidence>
<organism evidence="2 3">
    <name type="scientific">Marssonina brunnea f. sp. multigermtubi (strain MB_m1)</name>
    <name type="common">Marssonina leaf spot fungus</name>
    <dbReference type="NCBI Taxonomy" id="1072389"/>
    <lineage>
        <taxon>Eukaryota</taxon>
        <taxon>Fungi</taxon>
        <taxon>Dikarya</taxon>
        <taxon>Ascomycota</taxon>
        <taxon>Pezizomycotina</taxon>
        <taxon>Leotiomycetes</taxon>
        <taxon>Helotiales</taxon>
        <taxon>Drepanopezizaceae</taxon>
        <taxon>Drepanopeziza</taxon>
    </lineage>
</organism>
<evidence type="ECO:0000313" key="3">
    <source>
        <dbReference type="Proteomes" id="UP000006753"/>
    </source>
</evidence>
<feature type="compositionally biased region" description="Basic and acidic residues" evidence="1">
    <location>
        <begin position="216"/>
        <end position="230"/>
    </location>
</feature>
<feature type="region of interest" description="Disordered" evidence="1">
    <location>
        <begin position="296"/>
        <end position="315"/>
    </location>
</feature>
<dbReference type="HOGENOM" id="CLU_750233_0_0_1"/>
<dbReference type="InParanoid" id="K1WI56"/>
<dbReference type="Proteomes" id="UP000006753">
    <property type="component" value="Unassembled WGS sequence"/>
</dbReference>
<feature type="compositionally biased region" description="Polar residues" evidence="1">
    <location>
        <begin position="298"/>
        <end position="310"/>
    </location>
</feature>
<gene>
    <name evidence="2" type="ORF">MBM_09287</name>
</gene>
<evidence type="ECO:0000256" key="1">
    <source>
        <dbReference type="SAM" id="MobiDB-lite"/>
    </source>
</evidence>
<accession>K1WI56</accession>
<protein>
    <submittedName>
        <fullName evidence="2">Uncharacterized protein</fullName>
    </submittedName>
</protein>
<dbReference type="AlphaFoldDB" id="K1WI56"/>
<sequence length="369" mass="41099">MPGYYTHSALREQLGADVDKKRFREIKDLLKSCFEEHLEDLEPIALHMSPNKEKVENAIHAAFQMISEFSELNDEGQKRIKLTLRLYSTYVGRRLKPRGAEESTEEMRGESKTARKENIGRRENIAEEMGRKIATSQKAALEKMGGKTAISQKEATPKEMGKRKTRKTKGSQDENGPLGTAVNATNDNSDDKLAAENETADPNPRESDSIHLLSAAEKETADPSPRESDSSHLLLAVENETTDPSLKKSDSSHFLPEDTSSVAQPGPLSTQMMRRELIKGRKSQFPTLSLKRIKLDTADSSENRTSQSVMDDSPTKMISQLVMDDTKKQVMGGSRSALGAKSTNTRLGSREGLIFAQRFSRAADEKRDR</sequence>
<proteinExistence type="predicted"/>
<reference evidence="2 3" key="1">
    <citation type="journal article" date="2012" name="BMC Genomics">
        <title>Sequencing the genome of Marssonina brunnea reveals fungus-poplar co-evolution.</title>
        <authorList>
            <person name="Zhu S."/>
            <person name="Cao Y.-Z."/>
            <person name="Jiang C."/>
            <person name="Tan B.-Y."/>
            <person name="Wang Z."/>
            <person name="Feng S."/>
            <person name="Zhang L."/>
            <person name="Su X.-H."/>
            <person name="Brejova B."/>
            <person name="Vinar T."/>
            <person name="Xu M."/>
            <person name="Wang M.-X."/>
            <person name="Zhang S.-G."/>
            <person name="Huang M.-R."/>
            <person name="Wu R."/>
            <person name="Zhou Y."/>
        </authorList>
    </citation>
    <scope>NUCLEOTIDE SEQUENCE [LARGE SCALE GENOMIC DNA]</scope>
    <source>
        <strain evidence="2 3">MB_m1</strain>
    </source>
</reference>
<feature type="region of interest" description="Disordered" evidence="1">
    <location>
        <begin position="98"/>
        <end position="269"/>
    </location>
</feature>
<dbReference type="KEGG" id="mbe:MBM_09287"/>
<feature type="compositionally biased region" description="Basic and acidic residues" evidence="1">
    <location>
        <begin position="98"/>
        <end position="131"/>
    </location>
</feature>